<keyword evidence="1 2" id="KW-0238">DNA-binding</keyword>
<gene>
    <name evidence="4" type="ORF">KGQ19_13890</name>
</gene>
<protein>
    <submittedName>
        <fullName evidence="4">TetR family transcriptional regulator</fullName>
    </submittedName>
</protein>
<dbReference type="InterPro" id="IPR009057">
    <property type="entry name" value="Homeodomain-like_sf"/>
</dbReference>
<dbReference type="SUPFAM" id="SSF48498">
    <property type="entry name" value="Tetracyclin repressor-like, C-terminal domain"/>
    <property type="match status" value="1"/>
</dbReference>
<evidence type="ECO:0000313" key="5">
    <source>
        <dbReference type="Proteomes" id="UP000730482"/>
    </source>
</evidence>
<evidence type="ECO:0000256" key="1">
    <source>
        <dbReference type="ARBA" id="ARBA00023125"/>
    </source>
</evidence>
<evidence type="ECO:0000256" key="2">
    <source>
        <dbReference type="PROSITE-ProRule" id="PRU00335"/>
    </source>
</evidence>
<dbReference type="Proteomes" id="UP000730482">
    <property type="component" value="Unassembled WGS sequence"/>
</dbReference>
<dbReference type="Pfam" id="PF00440">
    <property type="entry name" value="TetR_N"/>
    <property type="match status" value="1"/>
</dbReference>
<evidence type="ECO:0000259" key="3">
    <source>
        <dbReference type="PROSITE" id="PS50977"/>
    </source>
</evidence>
<dbReference type="PANTHER" id="PTHR30328">
    <property type="entry name" value="TRANSCRIPTIONAL REPRESSOR"/>
    <property type="match status" value="1"/>
</dbReference>
<dbReference type="RefSeq" id="WP_212009535.1">
    <property type="nucleotide sequence ID" value="NZ_JAAFYZ010000038.1"/>
</dbReference>
<feature type="domain" description="HTH tetR-type" evidence="3">
    <location>
        <begin position="7"/>
        <end position="67"/>
    </location>
</feature>
<dbReference type="PROSITE" id="PS50977">
    <property type="entry name" value="HTH_TETR_2"/>
    <property type="match status" value="1"/>
</dbReference>
<organism evidence="4 5">
    <name type="scientific">Catenulispora pinistramenti</name>
    <dbReference type="NCBI Taxonomy" id="2705254"/>
    <lineage>
        <taxon>Bacteria</taxon>
        <taxon>Bacillati</taxon>
        <taxon>Actinomycetota</taxon>
        <taxon>Actinomycetes</taxon>
        <taxon>Catenulisporales</taxon>
        <taxon>Catenulisporaceae</taxon>
        <taxon>Catenulispora</taxon>
    </lineage>
</organism>
<sequence length="192" mass="21093">MPVYDAQATRRRLLEAAVIEFARYGLAGARVERIGEAAESNKAQIYHYFGSKTRLFDAACEQAILRMEAEVPFDPGDLPGYAGRLVRLHERQPEIMRLCTWQRLERGGGQTNPAGVAFARARIDAIARAQKNGDLPAHFHPGFLLGLVLHLATGWVSVSPEFQAAIDVPGSEERARHVQDAVRILLAAPSPA</sequence>
<reference evidence="4 5" key="1">
    <citation type="submission" date="2020-02" db="EMBL/GenBank/DDBJ databases">
        <title>Acidophilic actinobacteria isolated from forest soil.</title>
        <authorList>
            <person name="Golinska P."/>
        </authorList>
    </citation>
    <scope>NUCLEOTIDE SEQUENCE [LARGE SCALE GENOMIC DNA]</scope>
    <source>
        <strain evidence="4 5">NL8</strain>
    </source>
</reference>
<accession>A0ABS5KPM5</accession>
<keyword evidence="5" id="KW-1185">Reference proteome</keyword>
<name>A0ABS5KPM5_9ACTN</name>
<dbReference type="InterPro" id="IPR036271">
    <property type="entry name" value="Tet_transcr_reg_TetR-rel_C_sf"/>
</dbReference>
<dbReference type="Gene3D" id="1.10.357.10">
    <property type="entry name" value="Tetracycline Repressor, domain 2"/>
    <property type="match status" value="1"/>
</dbReference>
<proteinExistence type="predicted"/>
<dbReference type="Pfam" id="PF17926">
    <property type="entry name" value="TetR_C_21"/>
    <property type="match status" value="1"/>
</dbReference>
<feature type="DNA-binding region" description="H-T-H motif" evidence="2">
    <location>
        <begin position="30"/>
        <end position="49"/>
    </location>
</feature>
<dbReference type="PANTHER" id="PTHR30328:SF54">
    <property type="entry name" value="HTH-TYPE TRANSCRIPTIONAL REPRESSOR SCO4008"/>
    <property type="match status" value="1"/>
</dbReference>
<dbReference type="InterPro" id="IPR050109">
    <property type="entry name" value="HTH-type_TetR-like_transc_reg"/>
</dbReference>
<comment type="caution">
    <text evidence="4">The sequence shown here is derived from an EMBL/GenBank/DDBJ whole genome shotgun (WGS) entry which is preliminary data.</text>
</comment>
<evidence type="ECO:0000313" key="4">
    <source>
        <dbReference type="EMBL" id="MBS2547956.1"/>
    </source>
</evidence>
<dbReference type="InterPro" id="IPR001647">
    <property type="entry name" value="HTH_TetR"/>
</dbReference>
<dbReference type="InterPro" id="IPR041467">
    <property type="entry name" value="Sco4008_C"/>
</dbReference>
<dbReference type="EMBL" id="JAAFYZ010000038">
    <property type="protein sequence ID" value="MBS2547956.1"/>
    <property type="molecule type" value="Genomic_DNA"/>
</dbReference>
<dbReference type="SUPFAM" id="SSF46689">
    <property type="entry name" value="Homeodomain-like"/>
    <property type="match status" value="1"/>
</dbReference>